<dbReference type="Proteomes" id="UP001341840">
    <property type="component" value="Unassembled WGS sequence"/>
</dbReference>
<evidence type="ECO:0000313" key="1">
    <source>
        <dbReference type="EMBL" id="MED6161847.1"/>
    </source>
</evidence>
<evidence type="ECO:0000313" key="2">
    <source>
        <dbReference type="Proteomes" id="UP001341840"/>
    </source>
</evidence>
<keyword evidence="2" id="KW-1185">Reference proteome</keyword>
<protein>
    <submittedName>
        <fullName evidence="1">Uncharacterized protein</fullName>
    </submittedName>
</protein>
<accession>A0ABU6UME1</accession>
<dbReference type="EMBL" id="JASCZI010121461">
    <property type="protein sequence ID" value="MED6161847.1"/>
    <property type="molecule type" value="Genomic_DNA"/>
</dbReference>
<comment type="caution">
    <text evidence="1">The sequence shown here is derived from an EMBL/GenBank/DDBJ whole genome shotgun (WGS) entry which is preliminary data.</text>
</comment>
<reference evidence="1 2" key="1">
    <citation type="journal article" date="2023" name="Plants (Basel)">
        <title>Bridging the Gap: Combining Genomics and Transcriptomics Approaches to Understand Stylosanthes scabra, an Orphan Legume from the Brazilian Caatinga.</title>
        <authorList>
            <person name="Ferreira-Neto J.R.C."/>
            <person name="da Silva M.D."/>
            <person name="Binneck E."/>
            <person name="de Melo N.F."/>
            <person name="da Silva R.H."/>
            <person name="de Melo A.L.T.M."/>
            <person name="Pandolfi V."/>
            <person name="Bustamante F.O."/>
            <person name="Brasileiro-Vidal A.C."/>
            <person name="Benko-Iseppon A.M."/>
        </authorList>
    </citation>
    <scope>NUCLEOTIDE SEQUENCE [LARGE SCALE GENOMIC DNA]</scope>
    <source>
        <tissue evidence="1">Leaves</tissue>
    </source>
</reference>
<sequence>MGAYALLGLCVRISSDMRATQVWWVSMHRASSLYAPMLEEEFLSARREWIARLFANRNQHHPRTIDGKAHNQVTNSLLLSADGNSPENKQAMYLCITRAEEEVTLNKGKARVARLERITKMSNKRNQTHTEVKQGTTTTSLAMHEPISANDLANCLAPDYTSCATTYNLDVGCSATIVREYSPPNVTEMDKQSSKQGYTIKIK</sequence>
<proteinExistence type="predicted"/>
<name>A0ABU6UME1_9FABA</name>
<organism evidence="1 2">
    <name type="scientific">Stylosanthes scabra</name>
    <dbReference type="NCBI Taxonomy" id="79078"/>
    <lineage>
        <taxon>Eukaryota</taxon>
        <taxon>Viridiplantae</taxon>
        <taxon>Streptophyta</taxon>
        <taxon>Embryophyta</taxon>
        <taxon>Tracheophyta</taxon>
        <taxon>Spermatophyta</taxon>
        <taxon>Magnoliopsida</taxon>
        <taxon>eudicotyledons</taxon>
        <taxon>Gunneridae</taxon>
        <taxon>Pentapetalae</taxon>
        <taxon>rosids</taxon>
        <taxon>fabids</taxon>
        <taxon>Fabales</taxon>
        <taxon>Fabaceae</taxon>
        <taxon>Papilionoideae</taxon>
        <taxon>50 kb inversion clade</taxon>
        <taxon>dalbergioids sensu lato</taxon>
        <taxon>Dalbergieae</taxon>
        <taxon>Pterocarpus clade</taxon>
        <taxon>Stylosanthes</taxon>
    </lineage>
</organism>
<gene>
    <name evidence="1" type="ORF">PIB30_064622</name>
</gene>